<name>A0A1M5X5Q1_9BURK</name>
<dbReference type="Proteomes" id="UP000184226">
    <property type="component" value="Unassembled WGS sequence"/>
</dbReference>
<gene>
    <name evidence="4" type="ORF">SAMN04488135_106167</name>
</gene>
<evidence type="ECO:0000256" key="2">
    <source>
        <dbReference type="ARBA" id="ARBA00023239"/>
    </source>
</evidence>
<dbReference type="InterPro" id="IPR001753">
    <property type="entry name" value="Enoyl-CoA_hydra/iso"/>
</dbReference>
<dbReference type="AlphaFoldDB" id="A0A1M5X5Q1"/>
<dbReference type="InterPro" id="IPR029045">
    <property type="entry name" value="ClpP/crotonase-like_dom_sf"/>
</dbReference>
<dbReference type="EMBL" id="FQXE01000006">
    <property type="protein sequence ID" value="SHH95139.1"/>
    <property type="molecule type" value="Genomic_DNA"/>
</dbReference>
<dbReference type="STRING" id="658167.SAMN04488135_106167"/>
<dbReference type="GO" id="GO:0006635">
    <property type="term" value="P:fatty acid beta-oxidation"/>
    <property type="evidence" value="ECO:0007669"/>
    <property type="project" value="TreeGrafter"/>
</dbReference>
<comment type="similarity">
    <text evidence="1 3">Belongs to the enoyl-CoA hydratase/isomerase family.</text>
</comment>
<evidence type="ECO:0000313" key="4">
    <source>
        <dbReference type="EMBL" id="SHH95139.1"/>
    </source>
</evidence>
<protein>
    <submittedName>
        <fullName evidence="4">Short chain enoyl-CoA hydratase</fullName>
    </submittedName>
</protein>
<dbReference type="Pfam" id="PF00378">
    <property type="entry name" value="ECH_1"/>
    <property type="match status" value="1"/>
</dbReference>
<dbReference type="SUPFAM" id="SSF52096">
    <property type="entry name" value="ClpP/crotonase"/>
    <property type="match status" value="1"/>
</dbReference>
<dbReference type="PANTHER" id="PTHR11941">
    <property type="entry name" value="ENOYL-COA HYDRATASE-RELATED"/>
    <property type="match status" value="1"/>
</dbReference>
<reference evidence="4 5" key="1">
    <citation type="submission" date="2016-11" db="EMBL/GenBank/DDBJ databases">
        <authorList>
            <person name="Jaros S."/>
            <person name="Januszkiewicz K."/>
            <person name="Wedrychowicz H."/>
        </authorList>
    </citation>
    <scope>NUCLEOTIDE SEQUENCE [LARGE SCALE GENOMIC DNA]</scope>
    <source>
        <strain evidence="4 5">CGMCC 1.10190</strain>
    </source>
</reference>
<evidence type="ECO:0000313" key="5">
    <source>
        <dbReference type="Proteomes" id="UP000184226"/>
    </source>
</evidence>
<dbReference type="GO" id="GO:0016829">
    <property type="term" value="F:lyase activity"/>
    <property type="evidence" value="ECO:0007669"/>
    <property type="project" value="UniProtKB-KW"/>
</dbReference>
<dbReference type="InterPro" id="IPR018376">
    <property type="entry name" value="Enoyl-CoA_hyd/isom_CS"/>
</dbReference>
<organism evidence="4 5">
    <name type="scientific">Pollutimonas bauzanensis</name>
    <dbReference type="NCBI Taxonomy" id="658167"/>
    <lineage>
        <taxon>Bacteria</taxon>
        <taxon>Pseudomonadati</taxon>
        <taxon>Pseudomonadota</taxon>
        <taxon>Betaproteobacteria</taxon>
        <taxon>Burkholderiales</taxon>
        <taxon>Alcaligenaceae</taxon>
        <taxon>Pollutimonas</taxon>
    </lineage>
</organism>
<dbReference type="PANTHER" id="PTHR11941:SF54">
    <property type="entry name" value="ENOYL-COA HYDRATASE, MITOCHONDRIAL"/>
    <property type="match status" value="1"/>
</dbReference>
<evidence type="ECO:0000256" key="1">
    <source>
        <dbReference type="ARBA" id="ARBA00005254"/>
    </source>
</evidence>
<dbReference type="RefSeq" id="WP_084136008.1">
    <property type="nucleotide sequence ID" value="NZ_FQXE01000006.1"/>
</dbReference>
<sequence>MSNSIDETTPPILIEHDSQVCLIALNRPKSFNAVTFEMLDHLNRVLDQEERNPAVRTIVLTGAGQGFCAGADLKDLKKRTEGLSDSEAAEANGKFSAEFGRFLARLESFPKPVVAAVNGVAVAGGLEILLCCDLIIAARSARIGDAHSNYGLLPGGGATARLPRRVGVSLAKYLLYTGDILPASELAASGLLLKVVADEDLPDAARSLAKQLASRSPLVLRKLKGLVDAGLQSPLDIALRNEYEANRLHAGSHDRREGLAAFSERRLPTFTGN</sequence>
<dbReference type="CDD" id="cd06558">
    <property type="entry name" value="crotonase-like"/>
    <property type="match status" value="1"/>
</dbReference>
<dbReference type="InterPro" id="IPR014748">
    <property type="entry name" value="Enoyl-CoA_hydra_C"/>
</dbReference>
<keyword evidence="5" id="KW-1185">Reference proteome</keyword>
<evidence type="ECO:0000256" key="3">
    <source>
        <dbReference type="RuleBase" id="RU003707"/>
    </source>
</evidence>
<dbReference type="Gene3D" id="1.10.12.10">
    <property type="entry name" value="Lyase 2-enoyl-coa Hydratase, Chain A, domain 2"/>
    <property type="match status" value="1"/>
</dbReference>
<proteinExistence type="inferred from homology"/>
<dbReference type="PROSITE" id="PS00166">
    <property type="entry name" value="ENOYL_COA_HYDRATASE"/>
    <property type="match status" value="1"/>
</dbReference>
<accession>A0A1M5X5Q1</accession>
<keyword evidence="2" id="KW-0456">Lyase</keyword>
<dbReference type="OrthoDB" id="9807606at2"/>
<dbReference type="Gene3D" id="3.90.226.10">
    <property type="entry name" value="2-enoyl-CoA Hydratase, Chain A, domain 1"/>
    <property type="match status" value="1"/>
</dbReference>